<accession>A0A5B9EG18</accession>
<proteinExistence type="predicted"/>
<feature type="compositionally biased region" description="Low complexity" evidence="1">
    <location>
        <begin position="46"/>
        <end position="56"/>
    </location>
</feature>
<organism evidence="2 3">
    <name type="scientific">Terriglobus albidus</name>
    <dbReference type="NCBI Taxonomy" id="1592106"/>
    <lineage>
        <taxon>Bacteria</taxon>
        <taxon>Pseudomonadati</taxon>
        <taxon>Acidobacteriota</taxon>
        <taxon>Terriglobia</taxon>
        <taxon>Terriglobales</taxon>
        <taxon>Acidobacteriaceae</taxon>
        <taxon>Terriglobus</taxon>
    </lineage>
</organism>
<protein>
    <submittedName>
        <fullName evidence="2">Uncharacterized protein</fullName>
    </submittedName>
</protein>
<evidence type="ECO:0000313" key="2">
    <source>
        <dbReference type="EMBL" id="QEE30998.1"/>
    </source>
</evidence>
<dbReference type="RefSeq" id="WP_147650292.1">
    <property type="nucleotide sequence ID" value="NZ_CP042806.1"/>
</dbReference>
<sequence>MSNRQSTPLKQHGDIKEPVHNRGHDRSYAAHTGADGMQPMKPQEASGNSSGSHGNSLRQPPAMQSRSGKQHR</sequence>
<dbReference type="Proteomes" id="UP000321820">
    <property type="component" value="Chromosome"/>
</dbReference>
<dbReference type="EMBL" id="CP042806">
    <property type="protein sequence ID" value="QEE30998.1"/>
    <property type="molecule type" value="Genomic_DNA"/>
</dbReference>
<evidence type="ECO:0000313" key="3">
    <source>
        <dbReference type="Proteomes" id="UP000321820"/>
    </source>
</evidence>
<dbReference type="KEGG" id="talb:FTW19_25135"/>
<feature type="region of interest" description="Disordered" evidence="1">
    <location>
        <begin position="1"/>
        <end position="72"/>
    </location>
</feature>
<evidence type="ECO:0000256" key="1">
    <source>
        <dbReference type="SAM" id="MobiDB-lite"/>
    </source>
</evidence>
<keyword evidence="3" id="KW-1185">Reference proteome</keyword>
<feature type="compositionally biased region" description="Basic and acidic residues" evidence="1">
    <location>
        <begin position="11"/>
        <end position="28"/>
    </location>
</feature>
<reference evidence="2 3" key="1">
    <citation type="submission" date="2019-08" db="EMBL/GenBank/DDBJ databases">
        <title>Complete genome sequence of Terriglobus albidus strain ORNL.</title>
        <authorList>
            <person name="Podar M."/>
        </authorList>
    </citation>
    <scope>NUCLEOTIDE SEQUENCE [LARGE SCALE GENOMIC DNA]</scope>
    <source>
        <strain evidence="2 3">ORNL</strain>
    </source>
</reference>
<gene>
    <name evidence="2" type="ORF">FTW19_25135</name>
</gene>
<dbReference type="AlphaFoldDB" id="A0A5B9EG18"/>
<name>A0A5B9EG18_9BACT</name>
<feature type="compositionally biased region" description="Polar residues" evidence="1">
    <location>
        <begin position="62"/>
        <end position="72"/>
    </location>
</feature>